<name>A0A9P5H7B5_9HYPO</name>
<comment type="caution">
    <text evidence="2">The sequence shown here is derived from an EMBL/GenBank/DDBJ whole genome shotgun (WGS) entry which is preliminary data.</text>
</comment>
<evidence type="ECO:0000256" key="1">
    <source>
        <dbReference type="SAM" id="MobiDB-lite"/>
    </source>
</evidence>
<protein>
    <submittedName>
        <fullName evidence="2">Uncharacterized protein</fullName>
    </submittedName>
</protein>
<evidence type="ECO:0000313" key="3">
    <source>
        <dbReference type="Proteomes" id="UP000722485"/>
    </source>
</evidence>
<dbReference type="OrthoDB" id="5343483at2759"/>
<dbReference type="EMBL" id="JAANBB010000086">
    <property type="protein sequence ID" value="KAF7551040.1"/>
    <property type="molecule type" value="Genomic_DNA"/>
</dbReference>
<dbReference type="AlphaFoldDB" id="A0A9P5H7B5"/>
<evidence type="ECO:0000313" key="2">
    <source>
        <dbReference type="EMBL" id="KAF7551040.1"/>
    </source>
</evidence>
<sequence length="320" mass="36273">MASKDATCNSRSVNNIRGSHPRERLLTHPLLWTERQLQAFDCRFAYDENDKPHPKGDQFTPSRLPLTPPSSAPKPDLSSEDEPTEETRRMAKTCHPPLKHYALACLLRCQGFEKTGWDHSRQQGILTNIASLTWASDSITFYHNNRPAYQPKCSVFSPKCDAGLETSRLLQLAYLDYAEIQGSRRKMLMPSRPPEGSDNAPGRAIFHKRLAKVTPKEWSQDPFLVSILISLAQLQQHHAGARQPGHDAPSSKDLYTAQLLLTHNLHRHAIHLYEAEIPIMFLSKLTDPHHHGMASMVIHHKMVPFEPHADFSDRLAALLR</sequence>
<reference evidence="2" key="1">
    <citation type="submission" date="2020-03" db="EMBL/GenBank/DDBJ databases">
        <title>Draft Genome Sequence of Cylindrodendrum hubeiense.</title>
        <authorList>
            <person name="Buettner E."/>
            <person name="Kellner H."/>
        </authorList>
    </citation>
    <scope>NUCLEOTIDE SEQUENCE</scope>
    <source>
        <strain evidence="2">IHI 201604</strain>
    </source>
</reference>
<proteinExistence type="predicted"/>
<organism evidence="2 3">
    <name type="scientific">Cylindrodendrum hubeiense</name>
    <dbReference type="NCBI Taxonomy" id="595255"/>
    <lineage>
        <taxon>Eukaryota</taxon>
        <taxon>Fungi</taxon>
        <taxon>Dikarya</taxon>
        <taxon>Ascomycota</taxon>
        <taxon>Pezizomycotina</taxon>
        <taxon>Sordariomycetes</taxon>
        <taxon>Hypocreomycetidae</taxon>
        <taxon>Hypocreales</taxon>
        <taxon>Nectriaceae</taxon>
        <taxon>Cylindrodendrum</taxon>
    </lineage>
</organism>
<accession>A0A9P5H7B5</accession>
<dbReference type="Proteomes" id="UP000722485">
    <property type="component" value="Unassembled WGS sequence"/>
</dbReference>
<feature type="region of interest" description="Disordered" evidence="1">
    <location>
        <begin position="51"/>
        <end position="89"/>
    </location>
</feature>
<gene>
    <name evidence="2" type="ORF">G7Z17_g5313</name>
</gene>
<keyword evidence="3" id="KW-1185">Reference proteome</keyword>